<dbReference type="Proteomes" id="UP000793456">
    <property type="component" value="Chromosome XV"/>
</dbReference>
<comment type="caution">
    <text evidence="1">The sequence shown here is derived from an EMBL/GenBank/DDBJ whole genome shotgun (WGS) entry which is preliminary data.</text>
</comment>
<sequence>MNFMDNSFGDSNFTTKDILNFLYNGPEEWREPGMPNFDWRNIFTIADQMIRMFNQYGECINLDKFVGYTDESQMTHQALYLLEENKFWAGVVFMDSVSVDHKCTSACQVQDSDGH</sequence>
<gene>
    <name evidence="1" type="ORF">E3U43_002656</name>
</gene>
<evidence type="ECO:0000313" key="2">
    <source>
        <dbReference type="Proteomes" id="UP000793456"/>
    </source>
</evidence>
<evidence type="ECO:0000313" key="1">
    <source>
        <dbReference type="EMBL" id="TMS09997.1"/>
    </source>
</evidence>
<proteinExistence type="predicted"/>
<protein>
    <submittedName>
        <fullName evidence="1">Uncharacterized protein</fullName>
    </submittedName>
</protein>
<keyword evidence="2" id="KW-1185">Reference proteome</keyword>
<accession>A0ACD3QRQ4</accession>
<name>A0ACD3QRQ4_LARCR</name>
<organism evidence="1 2">
    <name type="scientific">Larimichthys crocea</name>
    <name type="common">Large yellow croaker</name>
    <name type="synonym">Pseudosciaena crocea</name>
    <dbReference type="NCBI Taxonomy" id="215358"/>
    <lineage>
        <taxon>Eukaryota</taxon>
        <taxon>Metazoa</taxon>
        <taxon>Chordata</taxon>
        <taxon>Craniata</taxon>
        <taxon>Vertebrata</taxon>
        <taxon>Euteleostomi</taxon>
        <taxon>Actinopterygii</taxon>
        <taxon>Neopterygii</taxon>
        <taxon>Teleostei</taxon>
        <taxon>Neoteleostei</taxon>
        <taxon>Acanthomorphata</taxon>
        <taxon>Eupercaria</taxon>
        <taxon>Sciaenidae</taxon>
        <taxon>Larimichthys</taxon>
    </lineage>
</organism>
<dbReference type="EMBL" id="CM011688">
    <property type="protein sequence ID" value="TMS09997.1"/>
    <property type="molecule type" value="Genomic_DNA"/>
</dbReference>
<reference evidence="1" key="1">
    <citation type="submission" date="2018-11" db="EMBL/GenBank/DDBJ databases">
        <title>The sequence and de novo assembly of Larimichthys crocea genome using PacBio and Hi-C technologies.</title>
        <authorList>
            <person name="Xu P."/>
            <person name="Chen B."/>
            <person name="Zhou Z."/>
            <person name="Ke Q."/>
            <person name="Wu Y."/>
            <person name="Bai H."/>
            <person name="Pu F."/>
        </authorList>
    </citation>
    <scope>NUCLEOTIDE SEQUENCE</scope>
    <source>
        <tissue evidence="1">Muscle</tissue>
    </source>
</reference>